<dbReference type="AlphaFoldDB" id="A0A1Q9E8U2"/>
<accession>A0A1Q9E8U2</accession>
<feature type="region of interest" description="Disordered" evidence="1">
    <location>
        <begin position="605"/>
        <end position="627"/>
    </location>
</feature>
<evidence type="ECO:0000313" key="3">
    <source>
        <dbReference type="Proteomes" id="UP000186817"/>
    </source>
</evidence>
<proteinExistence type="predicted"/>
<protein>
    <submittedName>
        <fullName evidence="2">Uncharacterized protein</fullName>
    </submittedName>
</protein>
<evidence type="ECO:0000256" key="1">
    <source>
        <dbReference type="SAM" id="MobiDB-lite"/>
    </source>
</evidence>
<reference evidence="2 3" key="1">
    <citation type="submission" date="2016-02" db="EMBL/GenBank/DDBJ databases">
        <title>Genome analysis of coral dinoflagellate symbionts highlights evolutionary adaptations to a symbiotic lifestyle.</title>
        <authorList>
            <person name="Aranda M."/>
            <person name="Li Y."/>
            <person name="Liew Y.J."/>
            <person name="Baumgarten S."/>
            <person name="Simakov O."/>
            <person name="Wilson M."/>
            <person name="Piel J."/>
            <person name="Ashoor H."/>
            <person name="Bougouffa S."/>
            <person name="Bajic V.B."/>
            <person name="Ryu T."/>
            <person name="Ravasi T."/>
            <person name="Bayer T."/>
            <person name="Micklem G."/>
            <person name="Kim H."/>
            <person name="Bhak J."/>
            <person name="Lajeunesse T.C."/>
            <person name="Voolstra C.R."/>
        </authorList>
    </citation>
    <scope>NUCLEOTIDE SEQUENCE [LARGE SCALE GENOMIC DNA]</scope>
    <source>
        <strain evidence="2 3">CCMP2467</strain>
    </source>
</reference>
<comment type="caution">
    <text evidence="2">The sequence shown here is derived from an EMBL/GenBank/DDBJ whole genome shotgun (WGS) entry which is preliminary data.</text>
</comment>
<organism evidence="2 3">
    <name type="scientific">Symbiodinium microadriaticum</name>
    <name type="common">Dinoflagellate</name>
    <name type="synonym">Zooxanthella microadriatica</name>
    <dbReference type="NCBI Taxonomy" id="2951"/>
    <lineage>
        <taxon>Eukaryota</taxon>
        <taxon>Sar</taxon>
        <taxon>Alveolata</taxon>
        <taxon>Dinophyceae</taxon>
        <taxon>Suessiales</taxon>
        <taxon>Symbiodiniaceae</taxon>
        <taxon>Symbiodinium</taxon>
    </lineage>
</organism>
<dbReference type="EMBL" id="LSRX01000225">
    <property type="protein sequence ID" value="OLQ03835.1"/>
    <property type="molecule type" value="Genomic_DNA"/>
</dbReference>
<gene>
    <name evidence="2" type="ORF">AK812_SmicGene13175</name>
</gene>
<sequence>MDLNLLTRPGYVQRMATNRLSAIVVRISCGQVSLRSHPSAGTSAQVGELPHAVICGSHVVRSTSTAFLRSFVCSTEEETLDSGHLWPHLVKIMGQLIRNDAAFALVGTVATSVVDGLTSKEMGELMERARRIHFRLGHLLNRLLVKLGVARHSLRFAVVRRKSPPVLECPTQGSLAHVAAHWLLLLYAAAPRAQFSLRTLAPGLTREFAVAHDAAVLDTLRALLCAEKPSSLPPAASRVAQLALRHGGLGLRSAALHAPAAFWASWADAFTVLSVREAPFLQGLAQVLDTRNLPAGTLIRDLLEAGLTCPSMPLCSQPMTLNQRSRCVAGRALLPESLMTLLSLNIAAVLALPSSHCWTHSRAYLQPGFSLYILLFLSSPSTRPFSECYCSAASDFLCGWAPARCRCQRPLDVLGDHVAAWPRSGTLPQRGGPLERAAARVCREAGAAVAANVLARDLNLQAARLLMDFLCWVARTSQLTPPWCPRSRLLGHSAAAMGPLPAQPLQMPAEARNTPTLSSGKRRGAAWWFLASRLANAGMLKLPASSGCWLEHEHALPSLCSVQQPSLPSLGDGDGRGCCRLLQQGSSLPACSLCQSPIPPTVDGEPPLLSDVLADSAESPPLASRLA</sequence>
<dbReference type="Proteomes" id="UP000186817">
    <property type="component" value="Unassembled WGS sequence"/>
</dbReference>
<name>A0A1Q9E8U2_SYMMI</name>
<evidence type="ECO:0000313" key="2">
    <source>
        <dbReference type="EMBL" id="OLQ03835.1"/>
    </source>
</evidence>
<keyword evidence="3" id="KW-1185">Reference proteome</keyword>